<dbReference type="Proteomes" id="UP000177885">
    <property type="component" value="Unassembled WGS sequence"/>
</dbReference>
<dbReference type="AlphaFoldDB" id="A0A1F7TM58"/>
<sequence>MNAGYRGGVFDQVITFEVFAQNNGSQRAATAAVGTTITCSTAGLAEGDFVALVQDEGASQVSAVGRIISIGAGTITVDELRDGGSAPVIDGTADFVYLLDATTAALSTLDNAVVSTALVGFDVTAEVDGGYTVQIADDGNLRDGASDINDVADGTVTAGSEEFGGRSSDTTLVGSSFDTADSAITTSFQEVATRSVVSFESRDFVTLKASISGSTNDGSYANALSFIVSGNY</sequence>
<accession>A0A1F7TM58</accession>
<name>A0A1F7TM58_9BACT</name>
<proteinExistence type="predicted"/>
<evidence type="ECO:0000313" key="2">
    <source>
        <dbReference type="Proteomes" id="UP000177885"/>
    </source>
</evidence>
<gene>
    <name evidence="1" type="ORF">A2856_01110</name>
</gene>
<evidence type="ECO:0000313" key="1">
    <source>
        <dbReference type="EMBL" id="OGL67062.1"/>
    </source>
</evidence>
<comment type="caution">
    <text evidence="1">The sequence shown here is derived from an EMBL/GenBank/DDBJ whole genome shotgun (WGS) entry which is preliminary data.</text>
</comment>
<dbReference type="STRING" id="1802385.A2856_01110"/>
<protein>
    <submittedName>
        <fullName evidence="1">Uncharacterized protein</fullName>
    </submittedName>
</protein>
<reference evidence="1 2" key="1">
    <citation type="journal article" date="2016" name="Nat. Commun.">
        <title>Thousands of microbial genomes shed light on interconnected biogeochemical processes in an aquifer system.</title>
        <authorList>
            <person name="Anantharaman K."/>
            <person name="Brown C.T."/>
            <person name="Hug L.A."/>
            <person name="Sharon I."/>
            <person name="Castelle C.J."/>
            <person name="Probst A.J."/>
            <person name="Thomas B.C."/>
            <person name="Singh A."/>
            <person name="Wilkins M.J."/>
            <person name="Karaoz U."/>
            <person name="Brodie E.L."/>
            <person name="Williams K.H."/>
            <person name="Hubbard S.S."/>
            <person name="Banfield J.F."/>
        </authorList>
    </citation>
    <scope>NUCLEOTIDE SEQUENCE [LARGE SCALE GENOMIC DNA]</scope>
</reference>
<dbReference type="EMBL" id="MGDT01000004">
    <property type="protein sequence ID" value="OGL67062.1"/>
    <property type="molecule type" value="Genomic_DNA"/>
</dbReference>
<organism evidence="1 2">
    <name type="scientific">Candidatus Uhrbacteria bacterium RIFCSPHIGHO2_01_FULL_63_20</name>
    <dbReference type="NCBI Taxonomy" id="1802385"/>
    <lineage>
        <taxon>Bacteria</taxon>
        <taxon>Candidatus Uhriibacteriota</taxon>
    </lineage>
</organism>